<gene>
    <name evidence="1" type="ORF">CPLU01_15430</name>
</gene>
<accession>A0A8H6JC59</accession>
<reference evidence="1" key="1">
    <citation type="journal article" date="2020" name="Phytopathology">
        <title>Genome Sequence Resources of Colletotrichum truncatum, C. plurivorum, C. musicola, and C. sojae: Four Species Pathogenic to Soybean (Glycine max).</title>
        <authorList>
            <person name="Rogerio F."/>
            <person name="Boufleur T.R."/>
            <person name="Ciampi-Guillardi M."/>
            <person name="Sukno S.A."/>
            <person name="Thon M.R."/>
            <person name="Massola Junior N.S."/>
            <person name="Baroncelli R."/>
        </authorList>
    </citation>
    <scope>NUCLEOTIDE SEQUENCE</scope>
    <source>
        <strain evidence="1">LFN00145</strain>
    </source>
</reference>
<proteinExistence type="predicted"/>
<name>A0A8H6JC59_9PEZI</name>
<protein>
    <submittedName>
        <fullName evidence="1">Uncharacterized protein</fullName>
    </submittedName>
</protein>
<dbReference type="EMBL" id="WIGO01000520">
    <property type="protein sequence ID" value="KAF6809865.1"/>
    <property type="molecule type" value="Genomic_DNA"/>
</dbReference>
<comment type="caution">
    <text evidence="1">The sequence shown here is derived from an EMBL/GenBank/DDBJ whole genome shotgun (WGS) entry which is preliminary data.</text>
</comment>
<dbReference type="Proteomes" id="UP000654918">
    <property type="component" value="Unassembled WGS sequence"/>
</dbReference>
<organism evidence="1 2">
    <name type="scientific">Colletotrichum plurivorum</name>
    <dbReference type="NCBI Taxonomy" id="2175906"/>
    <lineage>
        <taxon>Eukaryota</taxon>
        <taxon>Fungi</taxon>
        <taxon>Dikarya</taxon>
        <taxon>Ascomycota</taxon>
        <taxon>Pezizomycotina</taxon>
        <taxon>Sordariomycetes</taxon>
        <taxon>Hypocreomycetidae</taxon>
        <taxon>Glomerellales</taxon>
        <taxon>Glomerellaceae</taxon>
        <taxon>Colletotrichum</taxon>
        <taxon>Colletotrichum orchidearum species complex</taxon>
    </lineage>
</organism>
<dbReference type="AlphaFoldDB" id="A0A8H6JC59"/>
<keyword evidence="2" id="KW-1185">Reference proteome</keyword>
<sequence>MESLLTGSGALAVALAGDIAAAEFCQSPRPPGFLSTTATVFKAVQCCTASGLESIEVKRGLAAVQI</sequence>
<evidence type="ECO:0000313" key="2">
    <source>
        <dbReference type="Proteomes" id="UP000654918"/>
    </source>
</evidence>
<evidence type="ECO:0000313" key="1">
    <source>
        <dbReference type="EMBL" id="KAF6809865.1"/>
    </source>
</evidence>